<accession>A0ABV7YTH9</accession>
<sequence length="259" mass="27728">MKNNLKNINAFVGGSSKGIGWATADELAQLGANVTLVGRNEQTLKEKLALLTKTDEQTHDYIVLDYTQKDELSNSLKTITKPYQILINNSGGPAGGNIAEEDPEKFEAVFSQHLVINQMLVQKFLPDMQAAGFGRIVNIISVSVKQPIVGLGVSNTIRWAVASWAKTLSKEIAKFGITVNNVLPGYTSTGRLNEVLESKVQATGSSRTEVENAILKDIPTGKFATPEQVAAAVTFLCLPISASINGINLPVDGGLSMSL</sequence>
<dbReference type="PANTHER" id="PTHR42879:SF6">
    <property type="entry name" value="NADPH-DEPENDENT REDUCTASE BACG"/>
    <property type="match status" value="1"/>
</dbReference>
<dbReference type="InterPro" id="IPR002347">
    <property type="entry name" value="SDR_fam"/>
</dbReference>
<dbReference type="InterPro" id="IPR050259">
    <property type="entry name" value="SDR"/>
</dbReference>
<evidence type="ECO:0000256" key="1">
    <source>
        <dbReference type="ARBA" id="ARBA00006484"/>
    </source>
</evidence>
<organism evidence="2 3">
    <name type="scientific">Lacihabitans lacunae</name>
    <dbReference type="NCBI Taxonomy" id="1028214"/>
    <lineage>
        <taxon>Bacteria</taxon>
        <taxon>Pseudomonadati</taxon>
        <taxon>Bacteroidota</taxon>
        <taxon>Cytophagia</taxon>
        <taxon>Cytophagales</taxon>
        <taxon>Leadbetterellaceae</taxon>
        <taxon>Lacihabitans</taxon>
    </lineage>
</organism>
<dbReference type="InterPro" id="IPR036291">
    <property type="entry name" value="NAD(P)-bd_dom_sf"/>
</dbReference>
<dbReference type="EMBL" id="JBHRYQ010000001">
    <property type="protein sequence ID" value="MFC3810479.1"/>
    <property type="molecule type" value="Genomic_DNA"/>
</dbReference>
<dbReference type="SUPFAM" id="SSF51735">
    <property type="entry name" value="NAD(P)-binding Rossmann-fold domains"/>
    <property type="match status" value="1"/>
</dbReference>
<name>A0ABV7YTH9_9BACT</name>
<proteinExistence type="inferred from homology"/>
<reference evidence="3" key="1">
    <citation type="journal article" date="2019" name="Int. J. Syst. Evol. Microbiol.">
        <title>The Global Catalogue of Microorganisms (GCM) 10K type strain sequencing project: providing services to taxonomists for standard genome sequencing and annotation.</title>
        <authorList>
            <consortium name="The Broad Institute Genomics Platform"/>
            <consortium name="The Broad Institute Genome Sequencing Center for Infectious Disease"/>
            <person name="Wu L."/>
            <person name="Ma J."/>
        </authorList>
    </citation>
    <scope>NUCLEOTIDE SEQUENCE [LARGE SCALE GENOMIC DNA]</scope>
    <source>
        <strain evidence="3">CECT 7956</strain>
    </source>
</reference>
<protein>
    <submittedName>
        <fullName evidence="2">SDR family oxidoreductase</fullName>
    </submittedName>
</protein>
<dbReference type="Gene3D" id="3.40.50.720">
    <property type="entry name" value="NAD(P)-binding Rossmann-like Domain"/>
    <property type="match status" value="1"/>
</dbReference>
<evidence type="ECO:0000313" key="2">
    <source>
        <dbReference type="EMBL" id="MFC3810479.1"/>
    </source>
</evidence>
<dbReference type="Proteomes" id="UP001595616">
    <property type="component" value="Unassembled WGS sequence"/>
</dbReference>
<comment type="similarity">
    <text evidence="1">Belongs to the short-chain dehydrogenases/reductases (SDR) family.</text>
</comment>
<dbReference type="PANTHER" id="PTHR42879">
    <property type="entry name" value="3-OXOACYL-(ACYL-CARRIER-PROTEIN) REDUCTASE"/>
    <property type="match status" value="1"/>
</dbReference>
<dbReference type="RefSeq" id="WP_379836662.1">
    <property type="nucleotide sequence ID" value="NZ_JBHRYQ010000001.1"/>
</dbReference>
<dbReference type="Pfam" id="PF13561">
    <property type="entry name" value="adh_short_C2"/>
    <property type="match status" value="1"/>
</dbReference>
<gene>
    <name evidence="2" type="ORF">ACFOOI_07440</name>
</gene>
<comment type="caution">
    <text evidence="2">The sequence shown here is derived from an EMBL/GenBank/DDBJ whole genome shotgun (WGS) entry which is preliminary data.</text>
</comment>
<keyword evidence="3" id="KW-1185">Reference proteome</keyword>
<dbReference type="PRINTS" id="PR00081">
    <property type="entry name" value="GDHRDH"/>
</dbReference>
<evidence type="ECO:0000313" key="3">
    <source>
        <dbReference type="Proteomes" id="UP001595616"/>
    </source>
</evidence>